<dbReference type="PANTHER" id="PTHR10984">
    <property type="entry name" value="ENDOPLASMIC RETICULUM-GOLGI INTERMEDIATE COMPARTMENT PROTEIN"/>
    <property type="match status" value="1"/>
</dbReference>
<dbReference type="InterPro" id="IPR012936">
    <property type="entry name" value="Erv_C"/>
</dbReference>
<evidence type="ECO:0000256" key="4">
    <source>
        <dbReference type="ARBA" id="ARBA00023136"/>
    </source>
</evidence>
<keyword evidence="2 6" id="KW-0812">Transmembrane</keyword>
<feature type="compositionally biased region" description="Low complexity" evidence="5">
    <location>
        <begin position="452"/>
        <end position="475"/>
    </location>
</feature>
<dbReference type="InterPro" id="IPR045888">
    <property type="entry name" value="Erv"/>
</dbReference>
<evidence type="ECO:0000313" key="10">
    <source>
        <dbReference type="Proteomes" id="UP001212997"/>
    </source>
</evidence>
<evidence type="ECO:0000259" key="7">
    <source>
        <dbReference type="Pfam" id="PF07970"/>
    </source>
</evidence>
<evidence type="ECO:0000256" key="3">
    <source>
        <dbReference type="ARBA" id="ARBA00022989"/>
    </source>
</evidence>
<dbReference type="EMBL" id="JANAWD010000154">
    <property type="protein sequence ID" value="KAJ3485418.1"/>
    <property type="molecule type" value="Genomic_DNA"/>
</dbReference>
<evidence type="ECO:0000256" key="5">
    <source>
        <dbReference type="SAM" id="MobiDB-lite"/>
    </source>
</evidence>
<dbReference type="GO" id="GO:0006890">
    <property type="term" value="P:retrograde vesicle-mediated transport, Golgi to endoplasmic reticulum"/>
    <property type="evidence" value="ECO:0007669"/>
    <property type="project" value="TreeGrafter"/>
</dbReference>
<dbReference type="InterPro" id="IPR039542">
    <property type="entry name" value="Erv_N"/>
</dbReference>
<dbReference type="GO" id="GO:0030134">
    <property type="term" value="C:COPII-coated ER to Golgi transport vesicle"/>
    <property type="evidence" value="ECO:0007669"/>
    <property type="project" value="TreeGrafter"/>
</dbReference>
<feature type="region of interest" description="Disordered" evidence="5">
    <location>
        <begin position="428"/>
        <end position="543"/>
    </location>
</feature>
<dbReference type="AlphaFoldDB" id="A0AAD5V3M4"/>
<dbReference type="Pfam" id="PF13850">
    <property type="entry name" value="ERGIC_N"/>
    <property type="match status" value="1"/>
</dbReference>
<keyword evidence="10" id="KW-1185">Reference proteome</keyword>
<gene>
    <name evidence="9" type="ORF">NLI96_g4975</name>
</gene>
<name>A0AAD5V3M4_9APHY</name>
<evidence type="ECO:0000259" key="8">
    <source>
        <dbReference type="Pfam" id="PF13850"/>
    </source>
</evidence>
<evidence type="ECO:0000256" key="2">
    <source>
        <dbReference type="ARBA" id="ARBA00022692"/>
    </source>
</evidence>
<organism evidence="9 10">
    <name type="scientific">Meripilus lineatus</name>
    <dbReference type="NCBI Taxonomy" id="2056292"/>
    <lineage>
        <taxon>Eukaryota</taxon>
        <taxon>Fungi</taxon>
        <taxon>Dikarya</taxon>
        <taxon>Basidiomycota</taxon>
        <taxon>Agaricomycotina</taxon>
        <taxon>Agaricomycetes</taxon>
        <taxon>Polyporales</taxon>
        <taxon>Meripilaceae</taxon>
        <taxon>Meripilus</taxon>
    </lineage>
</organism>
<feature type="compositionally biased region" description="Polar residues" evidence="5">
    <location>
        <begin position="492"/>
        <end position="507"/>
    </location>
</feature>
<dbReference type="GO" id="GO:0006888">
    <property type="term" value="P:endoplasmic reticulum to Golgi vesicle-mediated transport"/>
    <property type="evidence" value="ECO:0007669"/>
    <property type="project" value="TreeGrafter"/>
</dbReference>
<dbReference type="GO" id="GO:0000139">
    <property type="term" value="C:Golgi membrane"/>
    <property type="evidence" value="ECO:0007669"/>
    <property type="project" value="TreeGrafter"/>
</dbReference>
<feature type="domain" description="Endoplasmic reticulum vesicle transporter C-terminal" evidence="7">
    <location>
        <begin position="165"/>
        <end position="332"/>
    </location>
</feature>
<feature type="compositionally biased region" description="Gly residues" evidence="5">
    <location>
        <begin position="441"/>
        <end position="451"/>
    </location>
</feature>
<evidence type="ECO:0000256" key="6">
    <source>
        <dbReference type="SAM" id="Phobius"/>
    </source>
</evidence>
<evidence type="ECO:0008006" key="11">
    <source>
        <dbReference type="Google" id="ProtNLM"/>
    </source>
</evidence>
<comment type="caution">
    <text evidence="9">The sequence shown here is derived from an EMBL/GenBank/DDBJ whole genome shotgun (WGS) entry which is preliminary data.</text>
</comment>
<reference evidence="9" key="1">
    <citation type="submission" date="2022-07" db="EMBL/GenBank/DDBJ databases">
        <title>Genome Sequence of Physisporinus lineatus.</title>
        <authorList>
            <person name="Buettner E."/>
        </authorList>
    </citation>
    <scope>NUCLEOTIDE SEQUENCE</scope>
    <source>
        <strain evidence="9">VT162</strain>
    </source>
</reference>
<keyword evidence="3 6" id="KW-1133">Transmembrane helix</keyword>
<evidence type="ECO:0000256" key="1">
    <source>
        <dbReference type="ARBA" id="ARBA00004370"/>
    </source>
</evidence>
<sequence length="543" mass="58557">MSSTDRAASPSILDKFDEVVNTPLEQFDAFPKLPSTYKARSESRGFVTLFVAFLAFVLVLNDLGEYIWGWPDYEFSVDAESKNGMNVNVDVVVNMPCQYLSVDLRDAVGDRLYLSDGFRRDGTLFDIGQATALQEHAAALSVRQAVAQSRRSRGFFATLFRKVNDGYRPTYNYQPDGSACRVYGTIEVKKVTANLHITTLGHGYASAQHVDHRLMNLSHVITEFSFGPYFPDITQPLDNSFELTNDPFVAYQYFLHVVPTTYIAPRSKPLHTHQYSVTHYTRVLEHNRGVPGIFFKFDLEPLSITIHQRTTTFLQLMIRCVGVIGGVFVCMGYAVKITSHAVDVVSGADKTQGIVAAEATGVGAGLRKKWGGGELRSRGPRHSGYVAEGGSPYSSYANTPMSGNFSHPPSPYTPSPYSAHTGSPYLTSAGAMLSPNPSAGPGSGFGLGLTGTGTSPRLTPSGLGSGFPTAATSGSPYPPPSPLPSSGLYSHFPQTPNTANGFSSSFPRSPAPGSSMFSSQQATLAPPPRRQPEGGTSPTKKSD</sequence>
<feature type="domain" description="Endoplasmic reticulum vesicle transporter N-terminal" evidence="8">
    <location>
        <begin position="24"/>
        <end position="111"/>
    </location>
</feature>
<feature type="compositionally biased region" description="Polar residues" evidence="5">
    <location>
        <begin position="534"/>
        <end position="543"/>
    </location>
</feature>
<protein>
    <recommendedName>
        <fullName evidence="11">DUF1692-domain-containing protein</fullName>
    </recommendedName>
</protein>
<accession>A0AAD5V3M4</accession>
<evidence type="ECO:0000313" key="9">
    <source>
        <dbReference type="EMBL" id="KAJ3485418.1"/>
    </source>
</evidence>
<feature type="transmembrane region" description="Helical" evidence="6">
    <location>
        <begin position="43"/>
        <end position="60"/>
    </location>
</feature>
<dbReference type="PANTHER" id="PTHR10984:SF81">
    <property type="entry name" value="ER-DERIVED VESICLES PROTEIN ERV41"/>
    <property type="match status" value="1"/>
</dbReference>
<dbReference type="Proteomes" id="UP001212997">
    <property type="component" value="Unassembled WGS sequence"/>
</dbReference>
<keyword evidence="4 6" id="KW-0472">Membrane</keyword>
<comment type="subcellular location">
    <subcellularLocation>
        <location evidence="1">Membrane</location>
    </subcellularLocation>
</comment>
<proteinExistence type="predicted"/>
<dbReference type="GO" id="GO:0005789">
    <property type="term" value="C:endoplasmic reticulum membrane"/>
    <property type="evidence" value="ECO:0007669"/>
    <property type="project" value="TreeGrafter"/>
</dbReference>
<dbReference type="Pfam" id="PF07970">
    <property type="entry name" value="COPIIcoated_ERV"/>
    <property type="match status" value="1"/>
</dbReference>